<evidence type="ECO:0000313" key="1">
    <source>
        <dbReference type="EMBL" id="GAC14778.1"/>
    </source>
</evidence>
<name>K6YDQ5_9ALTE</name>
<dbReference type="RefSeq" id="WP_008844594.1">
    <property type="nucleotide sequence ID" value="NZ_BAEN01000041.1"/>
</dbReference>
<reference evidence="1 2" key="1">
    <citation type="journal article" date="2017" name="Antonie Van Leeuwenhoek">
        <title>Rhizobium rhizosphaerae sp. nov., a novel species isolated from rice rhizosphere.</title>
        <authorList>
            <person name="Zhao J.J."/>
            <person name="Zhang J."/>
            <person name="Zhang R.J."/>
            <person name="Zhang C.W."/>
            <person name="Yin H.Q."/>
            <person name="Zhang X.X."/>
        </authorList>
    </citation>
    <scope>NUCLEOTIDE SEQUENCE [LARGE SCALE GENOMIC DNA]</scope>
    <source>
        <strain evidence="1 2">E3</strain>
    </source>
</reference>
<dbReference type="OrthoDB" id="6238758at2"/>
<keyword evidence="2" id="KW-1185">Reference proteome</keyword>
<dbReference type="Proteomes" id="UP000006334">
    <property type="component" value="Unassembled WGS sequence"/>
</dbReference>
<gene>
    <name evidence="1" type="ORF">GLIP_2150</name>
</gene>
<organism evidence="1 2">
    <name type="scientific">Aliiglaciecola lipolytica E3</name>
    <dbReference type="NCBI Taxonomy" id="1127673"/>
    <lineage>
        <taxon>Bacteria</taxon>
        <taxon>Pseudomonadati</taxon>
        <taxon>Pseudomonadota</taxon>
        <taxon>Gammaproteobacteria</taxon>
        <taxon>Alteromonadales</taxon>
        <taxon>Alteromonadaceae</taxon>
        <taxon>Aliiglaciecola</taxon>
    </lineage>
</organism>
<protein>
    <submittedName>
        <fullName evidence="1">Uncharacterized protein</fullName>
    </submittedName>
</protein>
<sequence>MLGDSSIEFHISEYPVLLEEMLNITLTYDIQYVARRGWLEGTNMFMGKTPLVFKENHIQEVNKQVTQETELFIGACSEPNMRWKLSIELEDLQSGQLQTVYVFFQTQSTQ</sequence>
<accession>K6YDQ5</accession>
<comment type="caution">
    <text evidence="1">The sequence shown here is derived from an EMBL/GenBank/DDBJ whole genome shotgun (WGS) entry which is preliminary data.</text>
</comment>
<dbReference type="AlphaFoldDB" id="K6YDQ5"/>
<proteinExistence type="predicted"/>
<dbReference type="STRING" id="1127673.GLIP_2150"/>
<evidence type="ECO:0000313" key="2">
    <source>
        <dbReference type="Proteomes" id="UP000006334"/>
    </source>
</evidence>
<dbReference type="EMBL" id="BAEN01000041">
    <property type="protein sequence ID" value="GAC14778.1"/>
    <property type="molecule type" value="Genomic_DNA"/>
</dbReference>